<protein>
    <submittedName>
        <fullName evidence="1">Uncharacterized protein</fullName>
    </submittedName>
</protein>
<gene>
    <name evidence="1" type="ORF">Fuma_05109</name>
</gene>
<keyword evidence="2" id="KW-1185">Reference proteome</keyword>
<dbReference type="AlphaFoldDB" id="A0A1P8WN27"/>
<name>A0A1P8WN27_9PLAN</name>
<evidence type="ECO:0000313" key="2">
    <source>
        <dbReference type="Proteomes" id="UP000187735"/>
    </source>
</evidence>
<dbReference type="EMBL" id="CP017641">
    <property type="protein sequence ID" value="APZ95451.1"/>
    <property type="molecule type" value="Genomic_DNA"/>
</dbReference>
<reference evidence="1 2" key="1">
    <citation type="journal article" date="2016" name="Front. Microbiol.">
        <title>Fuerstia marisgermanicae gen. nov., sp. nov., an Unusual Member of the Phylum Planctomycetes from the German Wadden Sea.</title>
        <authorList>
            <person name="Kohn T."/>
            <person name="Heuer A."/>
            <person name="Jogler M."/>
            <person name="Vollmers J."/>
            <person name="Boedeker C."/>
            <person name="Bunk B."/>
            <person name="Rast P."/>
            <person name="Borchert D."/>
            <person name="Glockner I."/>
            <person name="Freese H.M."/>
            <person name="Klenk H.P."/>
            <person name="Overmann J."/>
            <person name="Kaster A.K."/>
            <person name="Rohde M."/>
            <person name="Wiegand S."/>
            <person name="Jogler C."/>
        </authorList>
    </citation>
    <scope>NUCLEOTIDE SEQUENCE [LARGE SCALE GENOMIC DNA]</scope>
    <source>
        <strain evidence="1 2">NH11</strain>
    </source>
</reference>
<accession>A0A1P8WN27</accession>
<evidence type="ECO:0000313" key="1">
    <source>
        <dbReference type="EMBL" id="APZ95451.1"/>
    </source>
</evidence>
<organism evidence="1 2">
    <name type="scientific">Fuerstiella marisgermanici</name>
    <dbReference type="NCBI Taxonomy" id="1891926"/>
    <lineage>
        <taxon>Bacteria</taxon>
        <taxon>Pseudomonadati</taxon>
        <taxon>Planctomycetota</taxon>
        <taxon>Planctomycetia</taxon>
        <taxon>Planctomycetales</taxon>
        <taxon>Planctomycetaceae</taxon>
        <taxon>Fuerstiella</taxon>
    </lineage>
</organism>
<sequence length="78" mass="8602">MWRLAELAGLRQLLKRPIVYTVTLGEIMPSAVLRGNSVSAASSVVQQPLDRAEWISTSVRLNGVECQVRHGVRLSRSS</sequence>
<proteinExistence type="predicted"/>
<dbReference type="Proteomes" id="UP000187735">
    <property type="component" value="Chromosome"/>
</dbReference>
<dbReference type="KEGG" id="fmr:Fuma_05109"/>